<comment type="caution">
    <text evidence="1">The sequence shown here is derived from an EMBL/GenBank/DDBJ whole genome shotgun (WGS) entry which is preliminary data.</text>
</comment>
<dbReference type="AlphaFoldDB" id="A0A9P4UTR3"/>
<dbReference type="Proteomes" id="UP000799444">
    <property type="component" value="Unassembled WGS sequence"/>
</dbReference>
<feature type="non-terminal residue" evidence="1">
    <location>
        <position position="147"/>
    </location>
</feature>
<evidence type="ECO:0000313" key="2">
    <source>
        <dbReference type="Proteomes" id="UP000799444"/>
    </source>
</evidence>
<keyword evidence="2" id="KW-1185">Reference proteome</keyword>
<evidence type="ECO:0000313" key="1">
    <source>
        <dbReference type="EMBL" id="KAF2726389.1"/>
    </source>
</evidence>
<dbReference type="OrthoDB" id="3761656at2759"/>
<organism evidence="1 2">
    <name type="scientific">Polyplosphaeria fusca</name>
    <dbReference type="NCBI Taxonomy" id="682080"/>
    <lineage>
        <taxon>Eukaryota</taxon>
        <taxon>Fungi</taxon>
        <taxon>Dikarya</taxon>
        <taxon>Ascomycota</taxon>
        <taxon>Pezizomycotina</taxon>
        <taxon>Dothideomycetes</taxon>
        <taxon>Pleosporomycetidae</taxon>
        <taxon>Pleosporales</taxon>
        <taxon>Tetraplosphaeriaceae</taxon>
        <taxon>Polyplosphaeria</taxon>
    </lineage>
</organism>
<name>A0A9P4UTR3_9PLEO</name>
<dbReference type="EMBL" id="ML996558">
    <property type="protein sequence ID" value="KAF2726389.1"/>
    <property type="molecule type" value="Genomic_DNA"/>
</dbReference>
<gene>
    <name evidence="1" type="ORF">EJ04DRAFT_453482</name>
</gene>
<proteinExistence type="predicted"/>
<accession>A0A9P4UTR3</accession>
<protein>
    <submittedName>
        <fullName evidence="1">Uncharacterized protein</fullName>
    </submittedName>
</protein>
<sequence>MVKPSYAERPPLELTKGEAHMIWGHPSVKAVDKIAEAIDGVKILEGDAAPDWKECEPCLEAKMHKLIRRAPPQNPAMRPFERLSIDIVQLMKRGDLCYNGDVWLLHAVCQKTNFHFGQTVKRKSKDILAAWLRQLITKIEKQYGAKV</sequence>
<reference evidence="1" key="1">
    <citation type="journal article" date="2020" name="Stud. Mycol.">
        <title>101 Dothideomycetes genomes: a test case for predicting lifestyles and emergence of pathogens.</title>
        <authorList>
            <person name="Haridas S."/>
            <person name="Albert R."/>
            <person name="Binder M."/>
            <person name="Bloem J."/>
            <person name="Labutti K."/>
            <person name="Salamov A."/>
            <person name="Andreopoulos B."/>
            <person name="Baker S."/>
            <person name="Barry K."/>
            <person name="Bills G."/>
            <person name="Bluhm B."/>
            <person name="Cannon C."/>
            <person name="Castanera R."/>
            <person name="Culley D."/>
            <person name="Daum C."/>
            <person name="Ezra D."/>
            <person name="Gonzalez J."/>
            <person name="Henrissat B."/>
            <person name="Kuo A."/>
            <person name="Liang C."/>
            <person name="Lipzen A."/>
            <person name="Lutzoni F."/>
            <person name="Magnuson J."/>
            <person name="Mondo S."/>
            <person name="Nolan M."/>
            <person name="Ohm R."/>
            <person name="Pangilinan J."/>
            <person name="Park H.-J."/>
            <person name="Ramirez L."/>
            <person name="Alfaro M."/>
            <person name="Sun H."/>
            <person name="Tritt A."/>
            <person name="Yoshinaga Y."/>
            <person name="Zwiers L.-H."/>
            <person name="Turgeon B."/>
            <person name="Goodwin S."/>
            <person name="Spatafora J."/>
            <person name="Crous P."/>
            <person name="Grigoriev I."/>
        </authorList>
    </citation>
    <scope>NUCLEOTIDE SEQUENCE</scope>
    <source>
        <strain evidence="1">CBS 125425</strain>
    </source>
</reference>